<proteinExistence type="predicted"/>
<dbReference type="Proteomes" id="UP000516134">
    <property type="component" value="Chromosome"/>
</dbReference>
<dbReference type="EMBL" id="CP060780">
    <property type="protein sequence ID" value="QNP42324.1"/>
    <property type="molecule type" value="Genomic_DNA"/>
</dbReference>
<feature type="domain" description="DUF306" evidence="1">
    <location>
        <begin position="24"/>
        <end position="128"/>
    </location>
</feature>
<protein>
    <submittedName>
        <fullName evidence="2">META domain-containing protein</fullName>
    </submittedName>
</protein>
<evidence type="ECO:0000259" key="1">
    <source>
        <dbReference type="Pfam" id="PF03724"/>
    </source>
</evidence>
<dbReference type="InterPro" id="IPR005184">
    <property type="entry name" value="DUF306_Meta_HslJ"/>
</dbReference>
<sequence>MLCAVTVACATNEPSPPASAAGPALVGTEWKLVEFRSSDDSIGAIRPGVDEVYTLRLEPGGNAVMTLFCNRGTGQWKSPDSTAKMGSLTIEPGIRTLAACPPSPLERLGDDFAHVRTFVIADGKLHLNLKMSSGDYVWEPAK</sequence>
<evidence type="ECO:0000313" key="2">
    <source>
        <dbReference type="EMBL" id="QNP42324.1"/>
    </source>
</evidence>
<name>A0ABX6SYE3_9SPHN</name>
<dbReference type="InterPro" id="IPR038670">
    <property type="entry name" value="HslJ-like_sf"/>
</dbReference>
<dbReference type="RefSeq" id="WP_187713757.1">
    <property type="nucleotide sequence ID" value="NZ_CP060780.1"/>
</dbReference>
<dbReference type="Pfam" id="PF03724">
    <property type="entry name" value="META"/>
    <property type="match status" value="1"/>
</dbReference>
<accession>A0ABX6SYE3</accession>
<gene>
    <name evidence="2" type="ORF">H9L15_08200</name>
</gene>
<organism evidence="2 3">
    <name type="scientific">Sphingomonas daechungensis</name>
    <dbReference type="NCBI Taxonomy" id="1176646"/>
    <lineage>
        <taxon>Bacteria</taxon>
        <taxon>Pseudomonadati</taxon>
        <taxon>Pseudomonadota</taxon>
        <taxon>Alphaproteobacteria</taxon>
        <taxon>Sphingomonadales</taxon>
        <taxon>Sphingomonadaceae</taxon>
        <taxon>Sphingomonas</taxon>
    </lineage>
</organism>
<reference evidence="2 3" key="1">
    <citation type="submission" date="2020-08" db="EMBL/GenBank/DDBJ databases">
        <title>Genome sequence of Sphingomonas daechungensis KACC 18115T.</title>
        <authorList>
            <person name="Hyun D.-W."/>
            <person name="Bae J.-W."/>
        </authorList>
    </citation>
    <scope>NUCLEOTIDE SEQUENCE [LARGE SCALE GENOMIC DNA]</scope>
    <source>
        <strain evidence="2 3">KACC 18115</strain>
    </source>
</reference>
<dbReference type="Gene3D" id="2.40.128.270">
    <property type="match status" value="1"/>
</dbReference>
<keyword evidence="3" id="KW-1185">Reference proteome</keyword>
<evidence type="ECO:0000313" key="3">
    <source>
        <dbReference type="Proteomes" id="UP000516134"/>
    </source>
</evidence>